<dbReference type="RefSeq" id="XP_007410929.1">
    <property type="nucleotide sequence ID" value="XM_007410867.1"/>
</dbReference>
<proteinExistence type="predicted"/>
<evidence type="ECO:0000313" key="2">
    <source>
        <dbReference type="Proteomes" id="UP000001072"/>
    </source>
</evidence>
<name>F4RPC4_MELLP</name>
<dbReference type="HOGENOM" id="CLU_1147404_0_0_1"/>
<dbReference type="GeneID" id="18934609"/>
<dbReference type="EMBL" id="GL883111">
    <property type="protein sequence ID" value="EGG05873.1"/>
    <property type="molecule type" value="Genomic_DNA"/>
</dbReference>
<dbReference type="KEGG" id="mlr:MELLADRAFT_87693"/>
<dbReference type="VEuPathDB" id="FungiDB:MELLADRAFT_87693"/>
<dbReference type="Proteomes" id="UP000001072">
    <property type="component" value="Unassembled WGS sequence"/>
</dbReference>
<sequence>MYHEKNLYAMNNNGGRNFALQHGRDQKDARWILPLDGNCFFTPTGMKELINQIMKEEHHSVRFDEVIKSHLIIPMSRLLDNEDLSINNTFIKTKNDDDLIKFKPISIEEPQIGFRFTSNQTYSNRMRYGRRSKLEFLWRLGAISTNRDRLKQSIPESEVEEIELIQESSFGSIKRTNSTHLSSSSSSSDIDQDFFQAGWVHRLFSGHRKQEEPTELAMSRRSIKRMQAIIYFLNQLDQFIKR</sequence>
<dbReference type="InParanoid" id="F4RPC4"/>
<gene>
    <name evidence="1" type="ORF">MELLADRAFT_87693</name>
</gene>
<accession>F4RPC4</accession>
<dbReference type="AlphaFoldDB" id="F4RPC4"/>
<evidence type="ECO:0000313" key="1">
    <source>
        <dbReference type="EMBL" id="EGG05873.1"/>
    </source>
</evidence>
<protein>
    <submittedName>
        <fullName evidence="1">Uncharacterized protein</fullName>
    </submittedName>
</protein>
<dbReference type="OrthoDB" id="63533at2759"/>
<reference evidence="2" key="1">
    <citation type="journal article" date="2011" name="Proc. Natl. Acad. Sci. U.S.A.">
        <title>Obligate biotrophy features unraveled by the genomic analysis of rust fungi.</title>
        <authorList>
            <person name="Duplessis S."/>
            <person name="Cuomo C.A."/>
            <person name="Lin Y.-C."/>
            <person name="Aerts A."/>
            <person name="Tisserant E."/>
            <person name="Veneault-Fourrey C."/>
            <person name="Joly D.L."/>
            <person name="Hacquard S."/>
            <person name="Amselem J."/>
            <person name="Cantarel B.L."/>
            <person name="Chiu R."/>
            <person name="Coutinho P.M."/>
            <person name="Feau N."/>
            <person name="Field M."/>
            <person name="Frey P."/>
            <person name="Gelhaye E."/>
            <person name="Goldberg J."/>
            <person name="Grabherr M.G."/>
            <person name="Kodira C.D."/>
            <person name="Kohler A."/>
            <person name="Kuees U."/>
            <person name="Lindquist E.A."/>
            <person name="Lucas S.M."/>
            <person name="Mago R."/>
            <person name="Mauceli E."/>
            <person name="Morin E."/>
            <person name="Murat C."/>
            <person name="Pangilinan J.L."/>
            <person name="Park R."/>
            <person name="Pearson M."/>
            <person name="Quesneville H."/>
            <person name="Rouhier N."/>
            <person name="Sakthikumar S."/>
            <person name="Salamov A.A."/>
            <person name="Schmutz J."/>
            <person name="Selles B."/>
            <person name="Shapiro H."/>
            <person name="Tanguay P."/>
            <person name="Tuskan G.A."/>
            <person name="Henrissat B."/>
            <person name="Van de Peer Y."/>
            <person name="Rouze P."/>
            <person name="Ellis J.G."/>
            <person name="Dodds P.N."/>
            <person name="Schein J.E."/>
            <person name="Zhong S."/>
            <person name="Hamelin R.C."/>
            <person name="Grigoriev I.V."/>
            <person name="Szabo L.J."/>
            <person name="Martin F."/>
        </authorList>
    </citation>
    <scope>NUCLEOTIDE SEQUENCE [LARGE SCALE GENOMIC DNA]</scope>
    <source>
        <strain evidence="2">98AG31 / pathotype 3-4-7</strain>
    </source>
</reference>
<organism evidence="2">
    <name type="scientific">Melampsora larici-populina (strain 98AG31 / pathotype 3-4-7)</name>
    <name type="common">Poplar leaf rust fungus</name>
    <dbReference type="NCBI Taxonomy" id="747676"/>
    <lineage>
        <taxon>Eukaryota</taxon>
        <taxon>Fungi</taxon>
        <taxon>Dikarya</taxon>
        <taxon>Basidiomycota</taxon>
        <taxon>Pucciniomycotina</taxon>
        <taxon>Pucciniomycetes</taxon>
        <taxon>Pucciniales</taxon>
        <taxon>Melampsoraceae</taxon>
        <taxon>Melampsora</taxon>
    </lineage>
</organism>
<keyword evidence="2" id="KW-1185">Reference proteome</keyword>
<dbReference type="eggNOG" id="ENOG502RYM5">
    <property type="taxonomic scope" value="Eukaryota"/>
</dbReference>